<evidence type="ECO:0000256" key="1">
    <source>
        <dbReference type="ARBA" id="ARBA00022741"/>
    </source>
</evidence>
<dbReference type="SUPFAM" id="SSF52540">
    <property type="entry name" value="P-loop containing nucleoside triphosphate hydrolases"/>
    <property type="match status" value="1"/>
</dbReference>
<dbReference type="AlphaFoldDB" id="A0A7W8IR87"/>
<dbReference type="RefSeq" id="WP_183254560.1">
    <property type="nucleotide sequence ID" value="NZ_JACHEP010000013.1"/>
</dbReference>
<dbReference type="PROSITE" id="PS50901">
    <property type="entry name" value="FTSK"/>
    <property type="match status" value="1"/>
</dbReference>
<keyword evidence="6" id="KW-1185">Reference proteome</keyword>
<dbReference type="InterPro" id="IPR050206">
    <property type="entry name" value="FtsK/SpoIIIE/SftA"/>
</dbReference>
<sequence>MFDILLIPAISGAVALAIGIKSRNKEEMAIRKVFRNMKVGAMEGKGFVFPKLVATEKKADRTRYVYRVPLGLTKKTLEPVEEVLEATLDRPVEVTFKKWLYIEVFHNEIPKKVSYSSAPTKNGWVVPLGLNERGWHFHDFDKTPHCTISGTTRFGKTVMLKNIMTYLIEHHPDDIEFIVLDMKGGLEFGKYKNLKQVVDVASSPVEAFHALGRVKVFMEQREALFKQNGWSNVVNTSIQKRLFVIVDEGAQLAPDRFMTKEQKDMLAACQHTLGEIARIGGALGIRLIFCTQYPTSDTLPRQVKQNADLKITFRLPTGYASQVAIDDYGAEELPSDIPGRAIVKTHEKILVQAPFISDDEMMKRLEVHRIEKVERREADRKTAEDTIHFE</sequence>
<name>A0A7W8IR87_9BACL</name>
<proteinExistence type="predicted"/>
<organism evidence="5 6">
    <name type="scientific">Anoxybacteroides tepidamans</name>
    <dbReference type="NCBI Taxonomy" id="265948"/>
    <lineage>
        <taxon>Bacteria</taxon>
        <taxon>Bacillati</taxon>
        <taxon>Bacillota</taxon>
        <taxon>Bacilli</taxon>
        <taxon>Bacillales</taxon>
        <taxon>Anoxybacillaceae</taxon>
        <taxon>Anoxybacteroides</taxon>
    </lineage>
</organism>
<dbReference type="InterPro" id="IPR002543">
    <property type="entry name" value="FtsK_dom"/>
</dbReference>
<dbReference type="Pfam" id="PF01580">
    <property type="entry name" value="FtsK_SpoIIIE"/>
    <property type="match status" value="1"/>
</dbReference>
<keyword evidence="2 3" id="KW-0067">ATP-binding</keyword>
<dbReference type="GO" id="GO:0003677">
    <property type="term" value="F:DNA binding"/>
    <property type="evidence" value="ECO:0007669"/>
    <property type="project" value="InterPro"/>
</dbReference>
<evidence type="ECO:0000259" key="4">
    <source>
        <dbReference type="PROSITE" id="PS50901"/>
    </source>
</evidence>
<feature type="binding site" evidence="3">
    <location>
        <begin position="150"/>
        <end position="157"/>
    </location>
    <ligand>
        <name>ATP</name>
        <dbReference type="ChEBI" id="CHEBI:30616"/>
    </ligand>
</feature>
<comment type="caution">
    <text evidence="5">The sequence shown here is derived from an EMBL/GenBank/DDBJ whole genome shotgun (WGS) entry which is preliminary data.</text>
</comment>
<protein>
    <submittedName>
        <fullName evidence="5">S-DNA-T family DNA segregation ATPase FtsK/SpoIIIE</fullName>
    </submittedName>
</protein>
<keyword evidence="1 3" id="KW-0547">Nucleotide-binding</keyword>
<dbReference type="Gene3D" id="3.40.50.300">
    <property type="entry name" value="P-loop containing nucleotide triphosphate hydrolases"/>
    <property type="match status" value="1"/>
</dbReference>
<dbReference type="GO" id="GO:0005524">
    <property type="term" value="F:ATP binding"/>
    <property type="evidence" value="ECO:0007669"/>
    <property type="project" value="UniProtKB-UniRule"/>
</dbReference>
<gene>
    <name evidence="5" type="ORF">HNQ34_002318</name>
</gene>
<feature type="domain" description="FtsK" evidence="4">
    <location>
        <begin position="132"/>
        <end position="322"/>
    </location>
</feature>
<evidence type="ECO:0000256" key="2">
    <source>
        <dbReference type="ARBA" id="ARBA00022840"/>
    </source>
</evidence>
<reference evidence="5 6" key="1">
    <citation type="submission" date="2020-08" db="EMBL/GenBank/DDBJ databases">
        <title>Genomic Encyclopedia of Type Strains, Phase IV (KMG-IV): sequencing the most valuable type-strain genomes for metagenomic binning, comparative biology and taxonomic classification.</title>
        <authorList>
            <person name="Goeker M."/>
        </authorList>
    </citation>
    <scope>NUCLEOTIDE SEQUENCE [LARGE SCALE GENOMIC DNA]</scope>
    <source>
        <strain evidence="5 6">DSM 16325</strain>
    </source>
</reference>
<dbReference type="PANTHER" id="PTHR22683:SF1">
    <property type="entry name" value="TYPE VII SECRETION SYSTEM PROTEIN ESSC"/>
    <property type="match status" value="1"/>
</dbReference>
<evidence type="ECO:0000313" key="6">
    <source>
        <dbReference type="Proteomes" id="UP000520011"/>
    </source>
</evidence>
<evidence type="ECO:0000256" key="3">
    <source>
        <dbReference type="PROSITE-ProRule" id="PRU00289"/>
    </source>
</evidence>
<dbReference type="PANTHER" id="PTHR22683">
    <property type="entry name" value="SPORULATION PROTEIN RELATED"/>
    <property type="match status" value="1"/>
</dbReference>
<accession>A0A7W8IR87</accession>
<dbReference type="EMBL" id="JACHEP010000013">
    <property type="protein sequence ID" value="MBB5325218.1"/>
    <property type="molecule type" value="Genomic_DNA"/>
</dbReference>
<evidence type="ECO:0000313" key="5">
    <source>
        <dbReference type="EMBL" id="MBB5325218.1"/>
    </source>
</evidence>
<dbReference type="Proteomes" id="UP000520011">
    <property type="component" value="Unassembled WGS sequence"/>
</dbReference>
<dbReference type="InterPro" id="IPR027417">
    <property type="entry name" value="P-loop_NTPase"/>
</dbReference>